<protein>
    <submittedName>
        <fullName evidence="2">Phasin, subfamily 3 protein</fullName>
    </submittedName>
</protein>
<evidence type="ECO:0000313" key="3">
    <source>
        <dbReference type="Proteomes" id="UP000018211"/>
    </source>
</evidence>
<comment type="caution">
    <text evidence="2">The sequence shown here is derived from an EMBL/GenBank/DDBJ whole genome shotgun (WGS) entry which is preliminary data.</text>
</comment>
<dbReference type="EMBL" id="CAOF01000092">
    <property type="protein sequence ID" value="CCO46567.1"/>
    <property type="molecule type" value="Genomic_DNA"/>
</dbReference>
<dbReference type="InterPro" id="IPR018968">
    <property type="entry name" value="Phasin"/>
</dbReference>
<feature type="domain" description="Phasin" evidence="1">
    <location>
        <begin position="8"/>
        <end position="107"/>
    </location>
</feature>
<proteinExistence type="predicted"/>
<dbReference type="InterPro" id="IPR014176">
    <property type="entry name" value="Phasin_subfam-3"/>
</dbReference>
<sequence>MYTDIFKAFTDQTEKTFEPYTKINKLFTKNAEVITELHLNALRSYSDLGLAQLKAAGEVKDVTSLASFSNQQLSVITRLSQQLMDDSNKLQSIANEFKEDVEQITSESLKASTPA</sequence>
<dbReference type="Proteomes" id="UP000018211">
    <property type="component" value="Unassembled WGS sequence"/>
</dbReference>
<dbReference type="GeneID" id="97544327"/>
<organism evidence="2 3">
    <name type="scientific">Vibrio nigripulchritudo SOn1</name>
    <dbReference type="NCBI Taxonomy" id="1238450"/>
    <lineage>
        <taxon>Bacteria</taxon>
        <taxon>Pseudomonadati</taxon>
        <taxon>Pseudomonadota</taxon>
        <taxon>Gammaproteobacteria</taxon>
        <taxon>Vibrionales</taxon>
        <taxon>Vibrionaceae</taxon>
        <taxon>Vibrio</taxon>
    </lineage>
</organism>
<dbReference type="AlphaFoldDB" id="A0AAV2VPU1"/>
<reference evidence="2 3" key="1">
    <citation type="journal article" date="2013" name="ISME J.">
        <title>Comparative genomics of pathogenic lineages of Vibrio nigripulchritudo identifies virulence-associated traits.</title>
        <authorList>
            <person name="Goudenege D."/>
            <person name="Labreuche Y."/>
            <person name="Krin E."/>
            <person name="Ansquer D."/>
            <person name="Mangenot S."/>
            <person name="Calteau A."/>
            <person name="Medigue C."/>
            <person name="Mazel D."/>
            <person name="Polz M.F."/>
            <person name="Le Roux F."/>
        </authorList>
    </citation>
    <scope>NUCLEOTIDE SEQUENCE [LARGE SCALE GENOMIC DNA]</scope>
    <source>
        <strain evidence="2 3">SOn1</strain>
    </source>
</reference>
<accession>A0AAV2VPU1</accession>
<evidence type="ECO:0000313" key="2">
    <source>
        <dbReference type="EMBL" id="CCO46567.1"/>
    </source>
</evidence>
<name>A0AAV2VPU1_9VIBR</name>
<evidence type="ECO:0000259" key="1">
    <source>
        <dbReference type="Pfam" id="PF09361"/>
    </source>
</evidence>
<dbReference type="NCBIfam" id="TIGR02809">
    <property type="entry name" value="phasin_3"/>
    <property type="match status" value="1"/>
</dbReference>
<dbReference type="RefSeq" id="WP_004398245.1">
    <property type="nucleotide sequence ID" value="NZ_LK391965.1"/>
</dbReference>
<dbReference type="Pfam" id="PF09361">
    <property type="entry name" value="Phasin_2"/>
    <property type="match status" value="1"/>
</dbReference>
<gene>
    <name evidence="2" type="ORF">VIBNISOn1_1810026</name>
</gene>